<gene>
    <name evidence="7" type="ORF">MPDQ_001407</name>
</gene>
<comment type="caution">
    <text evidence="7">The sequence shown here is derived from an EMBL/GenBank/DDBJ whole genome shotgun (WGS) entry which is preliminary data.</text>
</comment>
<sequence>MSRHQKLRPKSHIPGYSNGVYDLAGGAPFLDLEYTQGASKEKREQRVFRVKRKHVLKACDRCRVKKTKCDGKQPCNRCSTHNHPCLFRERKATQAKVYSRGFVEMLESHHSLVVKALQKLYKYCVNREGFPGEPLVEAADGNPLTHAILDRLGLIKQAEETLDEPEDPENPQCTGLQSTSGDSSATTDSSSEPRSPPDPPQSSCNTASSSPGLLHDNNYNDNDDILKWDFRLMQPEQYVEYPGFGYNGTMPSRPSFMGTTSLAADAMYPELSPSVPNCEQPYPFYLESSCTRVDLRPGLMSRPGSHAIAAGLPVEIYALGEFQLPFQEQQFYSAPPNTEPFLDSHWNTNNFHQDPNVQQ</sequence>
<dbReference type="GO" id="GO:0003677">
    <property type="term" value="F:DNA binding"/>
    <property type="evidence" value="ECO:0007669"/>
    <property type="project" value="UniProtKB-KW"/>
</dbReference>
<evidence type="ECO:0000313" key="7">
    <source>
        <dbReference type="EMBL" id="TQB69744.1"/>
    </source>
</evidence>
<feature type="region of interest" description="Disordered" evidence="5">
    <location>
        <begin position="161"/>
        <end position="218"/>
    </location>
</feature>
<keyword evidence="8" id="KW-1185">Reference proteome</keyword>
<keyword evidence="1" id="KW-0805">Transcription regulation</keyword>
<evidence type="ECO:0000256" key="5">
    <source>
        <dbReference type="SAM" id="MobiDB-lite"/>
    </source>
</evidence>
<dbReference type="STRING" id="5098.A0A507QRR3"/>
<evidence type="ECO:0000256" key="3">
    <source>
        <dbReference type="ARBA" id="ARBA00023163"/>
    </source>
</evidence>
<organism evidence="7 8">
    <name type="scientific">Monascus purpureus</name>
    <name type="common">Red mold</name>
    <name type="synonym">Monascus anka</name>
    <dbReference type="NCBI Taxonomy" id="5098"/>
    <lineage>
        <taxon>Eukaryota</taxon>
        <taxon>Fungi</taxon>
        <taxon>Dikarya</taxon>
        <taxon>Ascomycota</taxon>
        <taxon>Pezizomycotina</taxon>
        <taxon>Eurotiomycetes</taxon>
        <taxon>Eurotiomycetidae</taxon>
        <taxon>Eurotiales</taxon>
        <taxon>Aspergillaceae</taxon>
        <taxon>Monascus</taxon>
    </lineage>
</organism>
<dbReference type="PROSITE" id="PS50048">
    <property type="entry name" value="ZN2_CY6_FUNGAL_2"/>
    <property type="match status" value="1"/>
</dbReference>
<dbReference type="AlphaFoldDB" id="A0A507QRR3"/>
<feature type="domain" description="Zn(2)-C6 fungal-type" evidence="6">
    <location>
        <begin position="58"/>
        <end position="87"/>
    </location>
</feature>
<accession>A0A507QRR3</accession>
<dbReference type="EMBL" id="VIFY01000138">
    <property type="protein sequence ID" value="TQB69744.1"/>
    <property type="molecule type" value="Genomic_DNA"/>
</dbReference>
<dbReference type="PANTHER" id="PTHR47655:SF4">
    <property type="entry name" value="ZN(II)2CYS6 TRANSCRIPTION FACTOR (EUROFUNG)"/>
    <property type="match status" value="1"/>
</dbReference>
<reference evidence="7 8" key="1">
    <citation type="submission" date="2019-06" db="EMBL/GenBank/DDBJ databases">
        <title>Wine fermentation using esterase from Monascus purpureus.</title>
        <authorList>
            <person name="Geng C."/>
            <person name="Zhang Y."/>
        </authorList>
    </citation>
    <scope>NUCLEOTIDE SEQUENCE [LARGE SCALE GENOMIC DNA]</scope>
    <source>
        <strain evidence="7">HQ1</strain>
    </source>
</reference>
<evidence type="ECO:0000256" key="4">
    <source>
        <dbReference type="ARBA" id="ARBA00023242"/>
    </source>
</evidence>
<dbReference type="SUPFAM" id="SSF57701">
    <property type="entry name" value="Zn2/Cys6 DNA-binding domain"/>
    <property type="match status" value="1"/>
</dbReference>
<dbReference type="InterPro" id="IPR036864">
    <property type="entry name" value="Zn2-C6_fun-type_DNA-bd_sf"/>
</dbReference>
<dbReference type="CDD" id="cd00067">
    <property type="entry name" value="GAL4"/>
    <property type="match status" value="1"/>
</dbReference>
<evidence type="ECO:0000256" key="1">
    <source>
        <dbReference type="ARBA" id="ARBA00023015"/>
    </source>
</evidence>
<dbReference type="Gene3D" id="4.10.240.10">
    <property type="entry name" value="Zn(2)-C6 fungal-type DNA-binding domain"/>
    <property type="match status" value="1"/>
</dbReference>
<evidence type="ECO:0000259" key="6">
    <source>
        <dbReference type="PROSITE" id="PS50048"/>
    </source>
</evidence>
<proteinExistence type="predicted"/>
<name>A0A507QRR3_MONPU</name>
<dbReference type="GO" id="GO:0000981">
    <property type="term" value="F:DNA-binding transcription factor activity, RNA polymerase II-specific"/>
    <property type="evidence" value="ECO:0007669"/>
    <property type="project" value="InterPro"/>
</dbReference>
<keyword evidence="4" id="KW-0539">Nucleus</keyword>
<evidence type="ECO:0000313" key="8">
    <source>
        <dbReference type="Proteomes" id="UP000319663"/>
    </source>
</evidence>
<keyword evidence="2" id="KW-0238">DNA-binding</keyword>
<dbReference type="PROSITE" id="PS00463">
    <property type="entry name" value="ZN2_CY6_FUNGAL_1"/>
    <property type="match status" value="1"/>
</dbReference>
<dbReference type="SMART" id="SM00066">
    <property type="entry name" value="GAL4"/>
    <property type="match status" value="1"/>
</dbReference>
<protein>
    <recommendedName>
        <fullName evidence="6">Zn(2)-C6 fungal-type domain-containing protein</fullName>
    </recommendedName>
</protein>
<dbReference type="GO" id="GO:0008270">
    <property type="term" value="F:zinc ion binding"/>
    <property type="evidence" value="ECO:0007669"/>
    <property type="project" value="InterPro"/>
</dbReference>
<dbReference type="PANTHER" id="PTHR47655">
    <property type="entry name" value="QUINIC ACID UTILIZATION ACTIVATOR"/>
    <property type="match status" value="1"/>
</dbReference>
<keyword evidence="3" id="KW-0804">Transcription</keyword>
<dbReference type="Pfam" id="PF00172">
    <property type="entry name" value="Zn_clus"/>
    <property type="match status" value="1"/>
</dbReference>
<dbReference type="InterPro" id="IPR052783">
    <property type="entry name" value="Metabolic/Drug-Res_Regulator"/>
</dbReference>
<dbReference type="Proteomes" id="UP000319663">
    <property type="component" value="Unassembled WGS sequence"/>
</dbReference>
<feature type="compositionally biased region" description="Low complexity" evidence="5">
    <location>
        <begin position="178"/>
        <end position="193"/>
    </location>
</feature>
<dbReference type="InterPro" id="IPR001138">
    <property type="entry name" value="Zn2Cys6_DnaBD"/>
</dbReference>
<evidence type="ECO:0000256" key="2">
    <source>
        <dbReference type="ARBA" id="ARBA00023125"/>
    </source>
</evidence>